<dbReference type="GO" id="GO:0005884">
    <property type="term" value="C:actin filament"/>
    <property type="evidence" value="ECO:0007669"/>
    <property type="project" value="TreeGrafter"/>
</dbReference>
<protein>
    <recommendedName>
        <fullName evidence="3">POF1B helix-loop-helix domain-containing protein</fullName>
    </recommendedName>
</protein>
<reference evidence="4 5" key="1">
    <citation type="submission" date="2019-04" db="EMBL/GenBank/DDBJ databases">
        <title>The sequence and de novo assembly of Takifugu bimaculatus genome using PacBio and Hi-C technologies.</title>
        <authorList>
            <person name="Xu P."/>
            <person name="Liu B."/>
            <person name="Zhou Z."/>
        </authorList>
    </citation>
    <scope>NUCLEOTIDE SEQUENCE [LARGE SCALE GENOMIC DNA]</scope>
    <source>
        <strain evidence="4">TB-2018</strain>
        <tissue evidence="4">Muscle</tissue>
    </source>
</reference>
<comment type="caution">
    <text evidence="4">The sequence shown here is derived from an EMBL/GenBank/DDBJ whole genome shotgun (WGS) entry which is preliminary data.</text>
</comment>
<feature type="region of interest" description="Disordered" evidence="2">
    <location>
        <begin position="141"/>
        <end position="181"/>
    </location>
</feature>
<dbReference type="InterPro" id="IPR056240">
    <property type="entry name" value="POF1B_HlH"/>
</dbReference>
<feature type="compositionally biased region" description="Low complexity" evidence="2">
    <location>
        <begin position="141"/>
        <end position="159"/>
    </location>
</feature>
<dbReference type="GO" id="GO:0005912">
    <property type="term" value="C:adherens junction"/>
    <property type="evidence" value="ECO:0007669"/>
    <property type="project" value="TreeGrafter"/>
</dbReference>
<evidence type="ECO:0000259" key="3">
    <source>
        <dbReference type="Pfam" id="PF24617"/>
    </source>
</evidence>
<evidence type="ECO:0000256" key="2">
    <source>
        <dbReference type="SAM" id="MobiDB-lite"/>
    </source>
</evidence>
<feature type="domain" description="POF1B helix-loop-helix" evidence="3">
    <location>
        <begin position="220"/>
        <end position="298"/>
    </location>
</feature>
<dbReference type="GO" id="GO:0005923">
    <property type="term" value="C:bicellular tight junction"/>
    <property type="evidence" value="ECO:0007669"/>
    <property type="project" value="TreeGrafter"/>
</dbReference>
<keyword evidence="5" id="KW-1185">Reference proteome</keyword>
<dbReference type="Proteomes" id="UP000516260">
    <property type="component" value="Chromosome 9"/>
</dbReference>
<accession>A0A4Z2AY11</accession>
<dbReference type="GO" id="GO:0003382">
    <property type="term" value="P:epithelial cell morphogenesis"/>
    <property type="evidence" value="ECO:0007669"/>
    <property type="project" value="TreeGrafter"/>
</dbReference>
<organism evidence="4 5">
    <name type="scientific">Takifugu bimaculatus</name>
    <dbReference type="NCBI Taxonomy" id="433685"/>
    <lineage>
        <taxon>Eukaryota</taxon>
        <taxon>Metazoa</taxon>
        <taxon>Chordata</taxon>
        <taxon>Craniata</taxon>
        <taxon>Vertebrata</taxon>
        <taxon>Euteleostomi</taxon>
        <taxon>Actinopterygii</taxon>
        <taxon>Neopterygii</taxon>
        <taxon>Teleostei</taxon>
        <taxon>Neoteleostei</taxon>
        <taxon>Acanthomorphata</taxon>
        <taxon>Eupercaria</taxon>
        <taxon>Tetraodontiformes</taxon>
        <taxon>Tetradontoidea</taxon>
        <taxon>Tetraodontidae</taxon>
        <taxon>Takifugu</taxon>
    </lineage>
</organism>
<dbReference type="GO" id="GO:0070830">
    <property type="term" value="P:bicellular tight junction assembly"/>
    <property type="evidence" value="ECO:0007669"/>
    <property type="project" value="TreeGrafter"/>
</dbReference>
<evidence type="ECO:0000313" key="4">
    <source>
        <dbReference type="EMBL" id="TNM84515.1"/>
    </source>
</evidence>
<dbReference type="AlphaFoldDB" id="A0A4Z2AY11"/>
<keyword evidence="1" id="KW-0175">Coiled coil</keyword>
<gene>
    <name evidence="4" type="ORF">fugu_008693</name>
</gene>
<sequence>MSLRTNKTTTTYRTVKAVSPVSPEPVTSTVVSARSASPLPYTVNGYETLRYMVPVQQQRQQQFVLMQQPMVHQTMVQQPMVHQTMVQQPMVQQTMVQQPMVQQVMTPVYLQNLQSLQHLSVSNQDSELLYLQQGAARSLSRNSSSVVSQSSSSLKSPEPSVEEEEEEEVVIEDDDEEEEEVEVEEVEIVNVIQNRVPPPVFEVTKTEVREAPQPTKLDTRYFGELLADVYRKNCDIHSCISEHVAKIHGKKHELELQKDDVEDLLPKGATELTKQQIRYLLQTRLTADKSMRLLLSTFSSLREELMHMTEDLRRLEAEKEGLERDLSFKAEQAQQYDGLLEAVRENNRQLQLSLKETITAQRDLEGQLASCRSADSTRDFKTKELEGRLRALEKENEMLRQKLAGQSSSSTLQIKTEELSRQYRDQLSTMREEKDREIQRLRTQITTIQTDTSSTKSSAERSLQLKISELLAMLEQRQTTITRQEEEIRKLMQERNDSSKNVTKTIITKRYRNQYPMLGLLGDDYQVTSPVKEAKTIVIERTGEMIKQEIITTP</sequence>
<dbReference type="EMBL" id="SWLE01000022">
    <property type="protein sequence ID" value="TNM84515.1"/>
    <property type="molecule type" value="Genomic_DNA"/>
</dbReference>
<dbReference type="PANTHER" id="PTHR22546:SF0">
    <property type="entry name" value="PROTEIN POF1B"/>
    <property type="match status" value="1"/>
</dbReference>
<dbReference type="GO" id="GO:0051015">
    <property type="term" value="F:actin filament binding"/>
    <property type="evidence" value="ECO:0007669"/>
    <property type="project" value="TreeGrafter"/>
</dbReference>
<evidence type="ECO:0000313" key="5">
    <source>
        <dbReference type="Proteomes" id="UP000516260"/>
    </source>
</evidence>
<dbReference type="GO" id="GO:0007015">
    <property type="term" value="P:actin filament organization"/>
    <property type="evidence" value="ECO:0007669"/>
    <property type="project" value="TreeGrafter"/>
</dbReference>
<dbReference type="Pfam" id="PF24617">
    <property type="entry name" value="POF1B_HlH"/>
    <property type="match status" value="1"/>
</dbReference>
<dbReference type="PANTHER" id="PTHR22546">
    <property type="entry name" value="PREMATURE OVARIAN FAILURE, 1B"/>
    <property type="match status" value="1"/>
</dbReference>
<evidence type="ECO:0000256" key="1">
    <source>
        <dbReference type="SAM" id="Coils"/>
    </source>
</evidence>
<name>A0A4Z2AY11_9TELE</name>
<feature type="compositionally biased region" description="Acidic residues" evidence="2">
    <location>
        <begin position="160"/>
        <end position="181"/>
    </location>
</feature>
<feature type="coiled-coil region" evidence="1">
    <location>
        <begin position="298"/>
        <end position="501"/>
    </location>
</feature>
<dbReference type="InterPro" id="IPR026186">
    <property type="entry name" value="POF1B"/>
</dbReference>
<proteinExistence type="predicted"/>